<evidence type="ECO:0000313" key="3">
    <source>
        <dbReference type="Proteomes" id="UP001320603"/>
    </source>
</evidence>
<evidence type="ECO:0008006" key="4">
    <source>
        <dbReference type="Google" id="ProtNLM"/>
    </source>
</evidence>
<keyword evidence="3" id="KW-1185">Reference proteome</keyword>
<proteinExistence type="predicted"/>
<sequence length="532" mass="61664">MGAPQLNGPFTMPMFRAFVPRKIQPWIYLFMAFTFQLSGGIYLGTLNEMMGETTLMREDLMMCLYCNLAGMAIYFPILFRMKFRFTNKTLMIAAASGALICNLLAPHITFLPLLWAVCFVEGICKIQGTFECMSNIQLWMTPKRDFTVFFPGLHVVILGSMQLANLLSTSFMYYYHWSYMHLFISGLMLVDLLILYGCTRHFRIIKKLPLFGIDWLGAVLWATLLLEVAYLFNYGDWYDWWDSPVIRRLTVAIFITLFFCIGRMLSIRHPYIEPKMWTYRHLFPILILITLVEAFLATEHVLEDVFRGEIMKYEAMVNVQLSWFVLAGVLCGCAFAYWWMHIRRYNYLRLIIVGIIALAGYLGGYYFLLTTEIPISDLYLPSALRGFAYAVLSATFMVCLEEIMTFQHFFQGLSVFNMLHMVVGGVMGAALYTQGFSYYMADNMARYGAAVDRVAFSQSPFPFGHFIEGFAEQMMEISIKQLYGWVLYACLFLLLLFLIYDAPIRRELKPMPSWRGLRKEVADAFKREGMKK</sequence>
<feature type="transmembrane region" description="Helical" evidence="1">
    <location>
        <begin position="26"/>
        <end position="47"/>
    </location>
</feature>
<feature type="transmembrane region" description="Helical" evidence="1">
    <location>
        <begin position="347"/>
        <end position="367"/>
    </location>
</feature>
<feature type="transmembrane region" description="Helical" evidence="1">
    <location>
        <begin position="277"/>
        <end position="297"/>
    </location>
</feature>
<feature type="transmembrane region" description="Helical" evidence="1">
    <location>
        <begin position="146"/>
        <end position="167"/>
    </location>
</feature>
<gene>
    <name evidence="2" type="ORF">NEE14_012710</name>
</gene>
<feature type="transmembrane region" description="Helical" evidence="1">
    <location>
        <begin position="245"/>
        <end position="265"/>
    </location>
</feature>
<reference evidence="2 3" key="1">
    <citation type="submission" date="2024-02" db="EMBL/GenBank/DDBJ databases">
        <title>Whole genome sequencing of Parabacteroides sp. AD58.</title>
        <authorList>
            <person name="Chaplin A.V."/>
            <person name="Pikina A.P."/>
            <person name="Sokolova S.R."/>
            <person name="Korostin D.O."/>
            <person name="Efimov B.A."/>
        </authorList>
    </citation>
    <scope>NUCLEOTIDE SEQUENCE [LARGE SCALE GENOMIC DNA]</scope>
    <source>
        <strain evidence="2 3">AD58</strain>
    </source>
</reference>
<name>A0ABZ2IR24_9BACT</name>
<evidence type="ECO:0000256" key="1">
    <source>
        <dbReference type="SAM" id="Phobius"/>
    </source>
</evidence>
<feature type="transmembrane region" description="Helical" evidence="1">
    <location>
        <begin position="90"/>
        <end position="108"/>
    </location>
</feature>
<evidence type="ECO:0000313" key="2">
    <source>
        <dbReference type="EMBL" id="WWV65845.1"/>
    </source>
</evidence>
<feature type="transmembrane region" description="Helical" evidence="1">
    <location>
        <begin position="210"/>
        <end position="233"/>
    </location>
</feature>
<protein>
    <recommendedName>
        <fullName evidence="4">MFS transporter</fullName>
    </recommendedName>
</protein>
<accession>A0ABZ2IR24</accession>
<dbReference type="RefSeq" id="WP_251967351.1">
    <property type="nucleotide sequence ID" value="NZ_CP146284.1"/>
</dbReference>
<feature type="transmembrane region" description="Helical" evidence="1">
    <location>
        <begin position="482"/>
        <end position="500"/>
    </location>
</feature>
<dbReference type="EMBL" id="CP146284">
    <property type="protein sequence ID" value="WWV65845.1"/>
    <property type="molecule type" value="Genomic_DNA"/>
</dbReference>
<keyword evidence="1" id="KW-0812">Transmembrane</keyword>
<feature type="transmembrane region" description="Helical" evidence="1">
    <location>
        <begin position="412"/>
        <end position="432"/>
    </location>
</feature>
<dbReference type="InterPro" id="IPR036259">
    <property type="entry name" value="MFS_trans_sf"/>
</dbReference>
<keyword evidence="1" id="KW-1133">Transmembrane helix</keyword>
<feature type="transmembrane region" description="Helical" evidence="1">
    <location>
        <begin position="59"/>
        <end position="78"/>
    </location>
</feature>
<feature type="transmembrane region" description="Helical" evidence="1">
    <location>
        <begin position="379"/>
        <end position="400"/>
    </location>
</feature>
<keyword evidence="1" id="KW-0472">Membrane</keyword>
<organism evidence="2 3">
    <name type="scientific">Parabacteroides absconsus</name>
    <dbReference type="NCBI Taxonomy" id="2951805"/>
    <lineage>
        <taxon>Bacteria</taxon>
        <taxon>Pseudomonadati</taxon>
        <taxon>Bacteroidota</taxon>
        <taxon>Bacteroidia</taxon>
        <taxon>Bacteroidales</taxon>
        <taxon>Tannerellaceae</taxon>
        <taxon>Parabacteroides</taxon>
    </lineage>
</organism>
<feature type="transmembrane region" description="Helical" evidence="1">
    <location>
        <begin position="321"/>
        <end position="340"/>
    </location>
</feature>
<dbReference type="Proteomes" id="UP001320603">
    <property type="component" value="Chromosome"/>
</dbReference>
<feature type="transmembrane region" description="Helical" evidence="1">
    <location>
        <begin position="179"/>
        <end position="198"/>
    </location>
</feature>
<dbReference type="SUPFAM" id="SSF103473">
    <property type="entry name" value="MFS general substrate transporter"/>
    <property type="match status" value="1"/>
</dbReference>